<dbReference type="RefSeq" id="WP_195963977.1">
    <property type="nucleotide sequence ID" value="NZ_JACJLL010000023.1"/>
</dbReference>
<reference evidence="2 3" key="1">
    <citation type="journal article" date="2021" name="Sci. Rep.">
        <title>The distribution of antibiotic resistance genes in chicken gut microbiota commensals.</title>
        <authorList>
            <person name="Juricova H."/>
            <person name="Matiasovicova J."/>
            <person name="Kubasova T."/>
            <person name="Cejkova D."/>
            <person name="Rychlik I."/>
        </authorList>
    </citation>
    <scope>NUCLEOTIDE SEQUENCE [LARGE SCALE GENOMIC DNA]</scope>
    <source>
        <strain evidence="2 3">An435</strain>
    </source>
</reference>
<feature type="transmembrane region" description="Helical" evidence="1">
    <location>
        <begin position="77"/>
        <end position="94"/>
    </location>
</feature>
<evidence type="ECO:0000313" key="3">
    <source>
        <dbReference type="Proteomes" id="UP000767334"/>
    </source>
</evidence>
<organism evidence="2 3">
    <name type="scientific">Clostridium saudiense</name>
    <dbReference type="NCBI Taxonomy" id="1414720"/>
    <lineage>
        <taxon>Bacteria</taxon>
        <taxon>Bacillati</taxon>
        <taxon>Bacillota</taxon>
        <taxon>Clostridia</taxon>
        <taxon>Eubacteriales</taxon>
        <taxon>Clostridiaceae</taxon>
        <taxon>Clostridium</taxon>
    </lineage>
</organism>
<dbReference type="EMBL" id="JACJLL010000023">
    <property type="protein sequence ID" value="MBM6818797.1"/>
    <property type="molecule type" value="Genomic_DNA"/>
</dbReference>
<accession>A0ABS2FFH1</accession>
<keyword evidence="3" id="KW-1185">Reference proteome</keyword>
<protein>
    <submittedName>
        <fullName evidence="2">Uncharacterized protein</fullName>
    </submittedName>
</protein>
<dbReference type="Proteomes" id="UP000767334">
    <property type="component" value="Unassembled WGS sequence"/>
</dbReference>
<gene>
    <name evidence="2" type="ORF">H6A19_05500</name>
</gene>
<sequence length="149" mass="17113">MKSKGCDRKDNDEKEKIEQYIINFEVNLGNMEKVGVAFLVAGYSNYIYAANLDILDAQDRNNTGQTSEEAFLFSQKLVLLGYILLWIVASQGVYAKELSNIYREEDNDLVAYQNVANSYLISIFANSMRLEAFNKLNEDEIQEEKNEKE</sequence>
<keyword evidence="1" id="KW-0812">Transmembrane</keyword>
<evidence type="ECO:0000256" key="1">
    <source>
        <dbReference type="SAM" id="Phobius"/>
    </source>
</evidence>
<name>A0ABS2FFH1_9CLOT</name>
<keyword evidence="1" id="KW-1133">Transmembrane helix</keyword>
<comment type="caution">
    <text evidence="2">The sequence shown here is derived from an EMBL/GenBank/DDBJ whole genome shotgun (WGS) entry which is preliminary data.</text>
</comment>
<keyword evidence="1" id="KW-0472">Membrane</keyword>
<proteinExistence type="predicted"/>
<evidence type="ECO:0000313" key="2">
    <source>
        <dbReference type="EMBL" id="MBM6818797.1"/>
    </source>
</evidence>